<feature type="transmembrane region" description="Helical" evidence="14">
    <location>
        <begin position="140"/>
        <end position="158"/>
    </location>
</feature>
<evidence type="ECO:0000259" key="15">
    <source>
        <dbReference type="PROSITE" id="PS50262"/>
    </source>
</evidence>
<dbReference type="PRINTS" id="PR00245">
    <property type="entry name" value="OLFACTORYR"/>
</dbReference>
<evidence type="ECO:0000256" key="2">
    <source>
        <dbReference type="ARBA" id="ARBA00022475"/>
    </source>
</evidence>
<dbReference type="Pfam" id="PF13853">
    <property type="entry name" value="7tm_4"/>
    <property type="match status" value="1"/>
</dbReference>
<protein>
    <recommendedName>
        <fullName evidence="14">Olfactory receptor</fullName>
    </recommendedName>
</protein>
<dbReference type="InterPro" id="IPR050939">
    <property type="entry name" value="Olfactory_GPCR1"/>
</dbReference>
<keyword evidence="3 14" id="KW-0716">Sensory transduction</keyword>
<evidence type="ECO:0000256" key="7">
    <source>
        <dbReference type="ARBA" id="ARBA00023040"/>
    </source>
</evidence>
<reference evidence="16" key="3">
    <citation type="submission" date="2025-09" db="UniProtKB">
        <authorList>
            <consortium name="Ensembl"/>
        </authorList>
    </citation>
    <scope>IDENTIFICATION</scope>
</reference>
<comment type="similarity">
    <text evidence="13">Belongs to the G-protein coupled receptor 1 family.</text>
</comment>
<dbReference type="GO" id="GO:0004984">
    <property type="term" value="F:olfactory receptor activity"/>
    <property type="evidence" value="ECO:0007669"/>
    <property type="project" value="InterPro"/>
</dbReference>
<feature type="transmembrane region" description="Helical" evidence="14">
    <location>
        <begin position="60"/>
        <end position="83"/>
    </location>
</feature>
<keyword evidence="6 14" id="KW-1133">Transmembrane helix</keyword>
<dbReference type="GO" id="GO:0004930">
    <property type="term" value="F:G protein-coupled receptor activity"/>
    <property type="evidence" value="ECO:0007669"/>
    <property type="project" value="UniProtKB-KW"/>
</dbReference>
<dbReference type="InterPro" id="IPR000276">
    <property type="entry name" value="GPCR_Rhodpsn"/>
</dbReference>
<keyword evidence="9" id="KW-1015">Disulfide bond</keyword>
<feature type="transmembrane region" description="Helical" evidence="14">
    <location>
        <begin position="238"/>
        <end position="254"/>
    </location>
</feature>
<proteinExistence type="inferred from homology"/>
<feature type="transmembrane region" description="Helical" evidence="14">
    <location>
        <begin position="103"/>
        <end position="120"/>
    </location>
</feature>
<evidence type="ECO:0000313" key="16">
    <source>
        <dbReference type="Ensembl" id="ENSSFOP00015006759.2"/>
    </source>
</evidence>
<dbReference type="OrthoDB" id="9975554at2759"/>
<feature type="transmembrane region" description="Helical" evidence="14">
    <location>
        <begin position="26"/>
        <end position="51"/>
    </location>
</feature>
<evidence type="ECO:0000256" key="6">
    <source>
        <dbReference type="ARBA" id="ARBA00022989"/>
    </source>
</evidence>
<keyword evidence="2 14" id="KW-1003">Cell membrane</keyword>
<dbReference type="PANTHER" id="PTHR24242:SF227">
    <property type="entry name" value="OLFACTORY RECEPTOR"/>
    <property type="match status" value="1"/>
</dbReference>
<evidence type="ECO:0000256" key="13">
    <source>
        <dbReference type="RuleBase" id="RU000688"/>
    </source>
</evidence>
<evidence type="ECO:0000256" key="1">
    <source>
        <dbReference type="ARBA" id="ARBA00004651"/>
    </source>
</evidence>
<evidence type="ECO:0000256" key="8">
    <source>
        <dbReference type="ARBA" id="ARBA00023136"/>
    </source>
</evidence>
<feature type="domain" description="G-protein coupled receptors family 1 profile" evidence="15">
    <location>
        <begin position="41"/>
        <end position="293"/>
    </location>
</feature>
<dbReference type="GO" id="GO:0005886">
    <property type="term" value="C:plasma membrane"/>
    <property type="evidence" value="ECO:0007669"/>
    <property type="project" value="UniProtKB-SubCell"/>
</dbReference>
<dbReference type="Gene3D" id="1.20.1070.10">
    <property type="entry name" value="Rhodopsin 7-helix transmembrane proteins"/>
    <property type="match status" value="1"/>
</dbReference>
<dbReference type="Ensembl" id="ENSSFOT00015006864.2">
    <property type="protein sequence ID" value="ENSSFOP00015006759.2"/>
    <property type="gene ID" value="ENSSFOG00015004469.2"/>
</dbReference>
<gene>
    <name evidence="16" type="primary">LOC108936049</name>
</gene>
<feature type="transmembrane region" description="Helical" evidence="14">
    <location>
        <begin position="274"/>
        <end position="295"/>
    </location>
</feature>
<organism evidence="16 17">
    <name type="scientific">Scleropages formosus</name>
    <name type="common">Asian bonytongue</name>
    <name type="synonym">Osteoglossum formosum</name>
    <dbReference type="NCBI Taxonomy" id="113540"/>
    <lineage>
        <taxon>Eukaryota</taxon>
        <taxon>Metazoa</taxon>
        <taxon>Chordata</taxon>
        <taxon>Craniata</taxon>
        <taxon>Vertebrata</taxon>
        <taxon>Euteleostomi</taxon>
        <taxon>Actinopterygii</taxon>
        <taxon>Neopterygii</taxon>
        <taxon>Teleostei</taxon>
        <taxon>Osteoglossocephala</taxon>
        <taxon>Osteoglossomorpha</taxon>
        <taxon>Osteoglossiformes</taxon>
        <taxon>Osteoglossidae</taxon>
        <taxon>Scleropages</taxon>
    </lineage>
</organism>
<evidence type="ECO:0000313" key="17">
    <source>
        <dbReference type="Proteomes" id="UP000694397"/>
    </source>
</evidence>
<dbReference type="SUPFAM" id="SSF81321">
    <property type="entry name" value="Family A G protein-coupled receptor-like"/>
    <property type="match status" value="1"/>
</dbReference>
<dbReference type="GeneTree" id="ENSGT00940000161369"/>
<keyword evidence="12 13" id="KW-0807">Transducer</keyword>
<comment type="subcellular location">
    <subcellularLocation>
        <location evidence="1 14">Cell membrane</location>
        <topology evidence="1 14">Multi-pass membrane protein</topology>
    </subcellularLocation>
</comment>
<evidence type="ECO:0000256" key="4">
    <source>
        <dbReference type="ARBA" id="ARBA00022692"/>
    </source>
</evidence>
<dbReference type="PRINTS" id="PR00237">
    <property type="entry name" value="GPCRRHODOPSN"/>
</dbReference>
<keyword evidence="4 13" id="KW-0812">Transmembrane</keyword>
<evidence type="ECO:0000256" key="5">
    <source>
        <dbReference type="ARBA" id="ARBA00022725"/>
    </source>
</evidence>
<evidence type="ECO:0000256" key="3">
    <source>
        <dbReference type="ARBA" id="ARBA00022606"/>
    </source>
</evidence>
<keyword evidence="11" id="KW-0325">Glycoprotein</keyword>
<dbReference type="PANTHER" id="PTHR24242">
    <property type="entry name" value="G-PROTEIN COUPLED RECEPTOR"/>
    <property type="match status" value="1"/>
</dbReference>
<name>A0A8C9R805_SCLFO</name>
<keyword evidence="10 13" id="KW-0675">Receptor</keyword>
<dbReference type="InterPro" id="IPR000725">
    <property type="entry name" value="Olfact_rcpt"/>
</dbReference>
<dbReference type="PROSITE" id="PS50262">
    <property type="entry name" value="G_PROTEIN_RECEP_F1_2"/>
    <property type="match status" value="1"/>
</dbReference>
<evidence type="ECO:0000256" key="9">
    <source>
        <dbReference type="ARBA" id="ARBA00023157"/>
    </source>
</evidence>
<keyword evidence="5 14" id="KW-0552">Olfaction</keyword>
<reference evidence="16" key="2">
    <citation type="submission" date="2025-08" db="UniProtKB">
        <authorList>
            <consortium name="Ensembl"/>
        </authorList>
    </citation>
    <scope>IDENTIFICATION</scope>
</reference>
<dbReference type="FunFam" id="1.20.1070.10:FF:000024">
    <property type="entry name" value="Olfactory receptor"/>
    <property type="match status" value="1"/>
</dbReference>
<keyword evidence="7 13" id="KW-0297">G-protein coupled receptor</keyword>
<evidence type="ECO:0000256" key="11">
    <source>
        <dbReference type="ARBA" id="ARBA00023180"/>
    </source>
</evidence>
<reference evidence="16 17" key="1">
    <citation type="submission" date="2019-04" db="EMBL/GenBank/DDBJ databases">
        <authorList>
            <consortium name="Wellcome Sanger Institute Data Sharing"/>
        </authorList>
    </citation>
    <scope>NUCLEOTIDE SEQUENCE [LARGE SCALE GENOMIC DNA]</scope>
</reference>
<dbReference type="Proteomes" id="UP000694397">
    <property type="component" value="Chromosome 4"/>
</dbReference>
<sequence length="325" mass="37144">MLESNITTEQFFIVGFPGLLPKYYDLLGTVFFLIYVATLTGNTVFLTLFVIEQSLQKPMYLIMVNLALCDIGFCTVALPKIISRYWFNAGAISFHLCFFQRQLIHYFGTLNSLIMLIMALDRYVAICFPLRYPMLMTNKVMGLLTGFAWSTAMISPGITTIMSSQLPFCGPNLILNCYCDTISVNRLACTDTSQYERLSFSLAMFVLLLPFFLIIVSYINVIIAVLRSRSTQARLKTFSTCVTQICIISIYYIPRFVVYLTTYIPNIKLNIDSRIALTMLYSLMPPVVNPVIYCFRTKEIRRILNKLFQQNNAFIQKCKVEAICG</sequence>
<dbReference type="InterPro" id="IPR017452">
    <property type="entry name" value="GPCR_Rhodpsn_7TM"/>
</dbReference>
<keyword evidence="8 14" id="KW-0472">Membrane</keyword>
<feature type="transmembrane region" description="Helical" evidence="14">
    <location>
        <begin position="202"/>
        <end position="226"/>
    </location>
</feature>
<evidence type="ECO:0000256" key="10">
    <source>
        <dbReference type="ARBA" id="ARBA00023170"/>
    </source>
</evidence>
<dbReference type="AlphaFoldDB" id="A0A8C9R805"/>
<evidence type="ECO:0000256" key="12">
    <source>
        <dbReference type="ARBA" id="ARBA00023224"/>
    </source>
</evidence>
<evidence type="ECO:0000256" key="14">
    <source>
        <dbReference type="RuleBase" id="RU363047"/>
    </source>
</evidence>
<dbReference type="PROSITE" id="PS00237">
    <property type="entry name" value="G_PROTEIN_RECEP_F1_1"/>
    <property type="match status" value="1"/>
</dbReference>
<keyword evidence="17" id="KW-1185">Reference proteome</keyword>
<accession>A0A8C9R805</accession>